<keyword evidence="6" id="KW-0723">Serine/threonine-protein kinase</keyword>
<dbReference type="GO" id="GO:0000422">
    <property type="term" value="P:autophagy of mitochondrion"/>
    <property type="evidence" value="ECO:0007669"/>
    <property type="project" value="TreeGrafter"/>
</dbReference>
<evidence type="ECO:0000256" key="3">
    <source>
        <dbReference type="ARBA" id="ARBA00022777"/>
    </source>
</evidence>
<dbReference type="GO" id="GO:0042594">
    <property type="term" value="P:response to starvation"/>
    <property type="evidence" value="ECO:0007669"/>
    <property type="project" value="TreeGrafter"/>
</dbReference>
<dbReference type="GO" id="GO:0000045">
    <property type="term" value="P:autophagosome assembly"/>
    <property type="evidence" value="ECO:0007669"/>
    <property type="project" value="TreeGrafter"/>
</dbReference>
<dbReference type="InterPro" id="IPR011009">
    <property type="entry name" value="Kinase-like_dom_sf"/>
</dbReference>
<feature type="binding site" evidence="5">
    <location>
        <position position="47"/>
    </location>
    <ligand>
        <name>ATP</name>
        <dbReference type="ChEBI" id="CHEBI:30616"/>
    </ligand>
</feature>
<dbReference type="PROSITE" id="PS50011">
    <property type="entry name" value="PROTEIN_KINASE_DOM"/>
    <property type="match status" value="1"/>
</dbReference>
<dbReference type="PANTHER" id="PTHR24348:SF22">
    <property type="entry name" value="NON-SPECIFIC SERINE_THREONINE PROTEIN KINASE"/>
    <property type="match status" value="1"/>
</dbReference>
<dbReference type="GO" id="GO:0034727">
    <property type="term" value="P:piecemeal microautophagy of the nucleus"/>
    <property type="evidence" value="ECO:0007669"/>
    <property type="project" value="TreeGrafter"/>
</dbReference>
<dbReference type="GO" id="GO:0005829">
    <property type="term" value="C:cytosol"/>
    <property type="evidence" value="ECO:0007669"/>
    <property type="project" value="TreeGrafter"/>
</dbReference>
<dbReference type="PROSITE" id="PS00108">
    <property type="entry name" value="PROTEIN_KINASE_ST"/>
    <property type="match status" value="1"/>
</dbReference>
<dbReference type="GO" id="GO:0034045">
    <property type="term" value="C:phagophore assembly site membrane"/>
    <property type="evidence" value="ECO:0007669"/>
    <property type="project" value="TreeGrafter"/>
</dbReference>
<sequence length="234" mass="26240">MSEQGSSNYIKLGSYEYNPADILGSGAFAIVYKGRFSDNHDQKVAIKQMIKGQNVLKSKTLLSKEISVLRISNTGVYLVIEFCNGGDLSEYLHIKKTLPEETIRHFLIQIGSAMDAMNKRAIMHRDLKPGNILLSYYGNFSSVGDVPGHLITFKLADFGFARFLQDGIMAETMCGSPMYMAPEVLMCRKYDARADIWSMGVIVYQCYVGRAPFYANSPEALKNIYEKTVDLKPK</sequence>
<dbReference type="PANTHER" id="PTHR24348">
    <property type="entry name" value="SERINE/THREONINE-PROTEIN KINASE UNC-51-RELATED"/>
    <property type="match status" value="1"/>
</dbReference>
<dbReference type="EMBL" id="UYRU01049267">
    <property type="protein sequence ID" value="VDN10492.1"/>
    <property type="molecule type" value="Genomic_DNA"/>
</dbReference>
<dbReference type="SMART" id="SM00220">
    <property type="entry name" value="S_TKc"/>
    <property type="match status" value="1"/>
</dbReference>
<dbReference type="Proteomes" id="UP000281553">
    <property type="component" value="Unassembled WGS sequence"/>
</dbReference>
<dbReference type="Gene3D" id="3.30.200.20">
    <property type="entry name" value="Phosphorylase Kinase, domain 1"/>
    <property type="match status" value="1"/>
</dbReference>
<dbReference type="GO" id="GO:0048675">
    <property type="term" value="P:axon extension"/>
    <property type="evidence" value="ECO:0007669"/>
    <property type="project" value="TreeGrafter"/>
</dbReference>
<dbReference type="GO" id="GO:0005776">
    <property type="term" value="C:autophagosome"/>
    <property type="evidence" value="ECO:0007669"/>
    <property type="project" value="TreeGrafter"/>
</dbReference>
<evidence type="ECO:0000256" key="6">
    <source>
        <dbReference type="RuleBase" id="RU000304"/>
    </source>
</evidence>
<evidence type="ECO:0000256" key="5">
    <source>
        <dbReference type="PROSITE-ProRule" id="PRU10141"/>
    </source>
</evidence>
<keyword evidence="1" id="KW-0808">Transferase</keyword>
<comment type="similarity">
    <text evidence="6">Belongs to the protein kinase superfamily.</text>
</comment>
<dbReference type="GO" id="GO:0005524">
    <property type="term" value="F:ATP binding"/>
    <property type="evidence" value="ECO:0007669"/>
    <property type="project" value="UniProtKB-UniRule"/>
</dbReference>
<evidence type="ECO:0000259" key="7">
    <source>
        <dbReference type="PROSITE" id="PS50011"/>
    </source>
</evidence>
<feature type="domain" description="Protein kinase" evidence="7">
    <location>
        <begin position="17"/>
        <end position="234"/>
    </location>
</feature>
<organism evidence="8 9">
    <name type="scientific">Dibothriocephalus latus</name>
    <name type="common">Fish tapeworm</name>
    <name type="synonym">Diphyllobothrium latum</name>
    <dbReference type="NCBI Taxonomy" id="60516"/>
    <lineage>
        <taxon>Eukaryota</taxon>
        <taxon>Metazoa</taxon>
        <taxon>Spiralia</taxon>
        <taxon>Lophotrochozoa</taxon>
        <taxon>Platyhelminthes</taxon>
        <taxon>Cestoda</taxon>
        <taxon>Eucestoda</taxon>
        <taxon>Diphyllobothriidea</taxon>
        <taxon>Diphyllobothriidae</taxon>
        <taxon>Dibothriocephalus</taxon>
    </lineage>
</organism>
<dbReference type="InterPro" id="IPR017441">
    <property type="entry name" value="Protein_kinase_ATP_BS"/>
</dbReference>
<evidence type="ECO:0000256" key="4">
    <source>
        <dbReference type="ARBA" id="ARBA00022840"/>
    </source>
</evidence>
<evidence type="ECO:0000313" key="8">
    <source>
        <dbReference type="EMBL" id="VDN10492.1"/>
    </source>
</evidence>
<reference evidence="8 9" key="1">
    <citation type="submission" date="2018-11" db="EMBL/GenBank/DDBJ databases">
        <authorList>
            <consortium name="Pathogen Informatics"/>
        </authorList>
    </citation>
    <scope>NUCLEOTIDE SEQUENCE [LARGE SCALE GENOMIC DNA]</scope>
</reference>
<dbReference type="Gene3D" id="1.10.510.10">
    <property type="entry name" value="Transferase(Phosphotransferase) domain 1"/>
    <property type="match status" value="1"/>
</dbReference>
<dbReference type="OrthoDB" id="346907at2759"/>
<dbReference type="InterPro" id="IPR000719">
    <property type="entry name" value="Prot_kinase_dom"/>
</dbReference>
<keyword evidence="3" id="KW-0418">Kinase</keyword>
<dbReference type="PROSITE" id="PS00107">
    <property type="entry name" value="PROTEIN_KINASE_ATP"/>
    <property type="match status" value="1"/>
</dbReference>
<evidence type="ECO:0000313" key="9">
    <source>
        <dbReference type="Proteomes" id="UP000281553"/>
    </source>
</evidence>
<accession>A0A3P7NPW7</accession>
<dbReference type="SUPFAM" id="SSF56112">
    <property type="entry name" value="Protein kinase-like (PK-like)"/>
    <property type="match status" value="1"/>
</dbReference>
<dbReference type="GO" id="GO:0061709">
    <property type="term" value="P:reticulophagy"/>
    <property type="evidence" value="ECO:0007669"/>
    <property type="project" value="TreeGrafter"/>
</dbReference>
<keyword evidence="9" id="KW-1185">Reference proteome</keyword>
<gene>
    <name evidence="8" type="ORF">DILT_LOCUS6323</name>
</gene>
<dbReference type="InterPro" id="IPR045269">
    <property type="entry name" value="Atg1-like"/>
</dbReference>
<dbReference type="GO" id="GO:0004674">
    <property type="term" value="F:protein serine/threonine kinase activity"/>
    <property type="evidence" value="ECO:0007669"/>
    <property type="project" value="UniProtKB-KW"/>
</dbReference>
<dbReference type="AlphaFoldDB" id="A0A3P7NPW7"/>
<dbReference type="InterPro" id="IPR008271">
    <property type="entry name" value="Ser/Thr_kinase_AS"/>
</dbReference>
<keyword evidence="2 5" id="KW-0547">Nucleotide-binding</keyword>
<keyword evidence="4 5" id="KW-0067">ATP-binding</keyword>
<protein>
    <recommendedName>
        <fullName evidence="7">Protein kinase domain-containing protein</fullName>
    </recommendedName>
</protein>
<evidence type="ECO:0000256" key="2">
    <source>
        <dbReference type="ARBA" id="ARBA00022741"/>
    </source>
</evidence>
<dbReference type="GO" id="GO:0010508">
    <property type="term" value="P:positive regulation of autophagy"/>
    <property type="evidence" value="ECO:0007669"/>
    <property type="project" value="TreeGrafter"/>
</dbReference>
<proteinExistence type="inferred from homology"/>
<evidence type="ECO:0000256" key="1">
    <source>
        <dbReference type="ARBA" id="ARBA00022679"/>
    </source>
</evidence>
<name>A0A3P7NPW7_DIBLA</name>
<dbReference type="Pfam" id="PF00069">
    <property type="entry name" value="Pkinase"/>
    <property type="match status" value="1"/>
</dbReference>